<dbReference type="Gene3D" id="3.30.750.170">
    <property type="match status" value="1"/>
</dbReference>
<evidence type="ECO:0000256" key="1">
    <source>
        <dbReference type="SAM" id="SignalP"/>
    </source>
</evidence>
<evidence type="ECO:0000313" key="3">
    <source>
        <dbReference type="EMBL" id="AFL97424.1"/>
    </source>
</evidence>
<dbReference type="STRING" id="867902.Ornrh_1241"/>
<reference evidence="3 4" key="1">
    <citation type="submission" date="2012-06" db="EMBL/GenBank/DDBJ databases">
        <title>The complete genome of Ornithobacterium rhinotracheale DSM 15997.</title>
        <authorList>
            <consortium name="US DOE Joint Genome Institute (JGI-PGF)"/>
            <person name="Lucas S."/>
            <person name="Copeland A."/>
            <person name="Lapidus A."/>
            <person name="Goodwin L."/>
            <person name="Pitluck S."/>
            <person name="Peters L."/>
            <person name="Mikhailova N."/>
            <person name="Teshima H."/>
            <person name="Kyrpides N."/>
            <person name="Mavromatis K."/>
            <person name="Pagani I."/>
            <person name="Ivanova N."/>
            <person name="Ovchinnikova G."/>
            <person name="Zeytun A."/>
            <person name="Detter J.C."/>
            <person name="Han C."/>
            <person name="Land M."/>
            <person name="Hauser L."/>
            <person name="Markowitz V."/>
            <person name="Cheng J.-F."/>
            <person name="Hugenholtz P."/>
            <person name="Woyke T."/>
            <person name="Wu D."/>
            <person name="Lang E."/>
            <person name="Kopitz M."/>
            <person name="Brambilla E."/>
            <person name="Klenk H.-P."/>
            <person name="Eisen J.A."/>
        </authorList>
    </citation>
    <scope>NUCLEOTIDE SEQUENCE [LARGE SCALE GENOMIC DNA]</scope>
    <source>
        <strain evidence="4">ATCC 51463 / DSM 15997 / CCUG 23171 / LMG 9086</strain>
    </source>
</reference>
<dbReference type="InterPro" id="IPR036034">
    <property type="entry name" value="PDZ_sf"/>
</dbReference>
<dbReference type="Pfam" id="PF18294">
    <property type="entry name" value="Pept_S41_N"/>
    <property type="match status" value="1"/>
</dbReference>
<dbReference type="CDD" id="cd07561">
    <property type="entry name" value="Peptidase_S41_CPP_like"/>
    <property type="match status" value="1"/>
</dbReference>
<feature type="chain" id="PRO_5003685215" evidence="1">
    <location>
        <begin position="22"/>
        <end position="494"/>
    </location>
</feature>
<keyword evidence="1" id="KW-0732">Signal</keyword>
<dbReference type="PATRIC" id="fig|867902.3.peg.1218"/>
<keyword evidence="4" id="KW-1185">Reference proteome</keyword>
<dbReference type="Pfam" id="PF03572">
    <property type="entry name" value="Peptidase_S41"/>
    <property type="match status" value="1"/>
</dbReference>
<dbReference type="PANTHER" id="PTHR32060">
    <property type="entry name" value="TAIL-SPECIFIC PROTEASE"/>
    <property type="match status" value="1"/>
</dbReference>
<dbReference type="GO" id="GO:0007165">
    <property type="term" value="P:signal transduction"/>
    <property type="evidence" value="ECO:0007669"/>
    <property type="project" value="TreeGrafter"/>
</dbReference>
<organism evidence="3 4">
    <name type="scientific">Ornithobacterium rhinotracheale (strain ATCC 51463 / DSM 15997 / CCUG 23171 / CIP 104009 / LMG 9086)</name>
    <dbReference type="NCBI Taxonomy" id="867902"/>
    <lineage>
        <taxon>Bacteria</taxon>
        <taxon>Pseudomonadati</taxon>
        <taxon>Bacteroidota</taxon>
        <taxon>Flavobacteriia</taxon>
        <taxon>Flavobacteriales</taxon>
        <taxon>Weeksellaceae</taxon>
        <taxon>Ornithobacterium</taxon>
    </lineage>
</organism>
<keyword evidence="3" id="KW-0378">Hydrolase</keyword>
<dbReference type="Gene3D" id="3.90.226.10">
    <property type="entry name" value="2-enoyl-CoA Hydratase, Chain A, domain 1"/>
    <property type="match status" value="1"/>
</dbReference>
<dbReference type="PANTHER" id="PTHR32060:SF30">
    <property type="entry name" value="CARBOXY-TERMINAL PROCESSING PROTEASE CTPA"/>
    <property type="match status" value="1"/>
</dbReference>
<dbReference type="PROSITE" id="PS51257">
    <property type="entry name" value="PROKAR_LIPOPROTEIN"/>
    <property type="match status" value="1"/>
</dbReference>
<dbReference type="RefSeq" id="WP_014790989.1">
    <property type="nucleotide sequence ID" value="NC_018016.1"/>
</dbReference>
<feature type="signal peptide" evidence="1">
    <location>
        <begin position="1"/>
        <end position="21"/>
    </location>
</feature>
<dbReference type="InterPro" id="IPR041489">
    <property type="entry name" value="PDZ_6"/>
</dbReference>
<dbReference type="InterPro" id="IPR041613">
    <property type="entry name" value="Pept_S41_N"/>
</dbReference>
<dbReference type="Pfam" id="PF17820">
    <property type="entry name" value="PDZ_6"/>
    <property type="match status" value="1"/>
</dbReference>
<dbReference type="SUPFAM" id="SSF52096">
    <property type="entry name" value="ClpP/crotonase"/>
    <property type="match status" value="1"/>
</dbReference>
<dbReference type="GO" id="GO:0006508">
    <property type="term" value="P:proteolysis"/>
    <property type="evidence" value="ECO:0007669"/>
    <property type="project" value="UniProtKB-KW"/>
</dbReference>
<dbReference type="GeneID" id="71568956"/>
<keyword evidence="3" id="KW-0645">Protease</keyword>
<sequence>MNTKKSFWLLLLILVFFSCNSNDDGNGKFDSNKIGNNNSNKVTKLDVEINAFIWSRLNALYYWQEDVPNLSDEYSKKETLLHTLLQSKKPNEFFYSLLYQYGEVDRFSWIVDDYHKLLNDLNGISKESGMHLQLTLIGDDVVGFVNYVVPDSPAAKAGVKRGDVIYKINGQIMNKNNYRGLFADHFTATLARNSKLTENGFVLGEEKININIQTVEVTENPVAFYKTFNLNGHKIGYLVYNGFIDAYNGELNQKFAQMKQDGVQDLILDLRYNGGGSTRAAEALGAMISGRFGENYINFTFNQKNKELNESVNLPSKINLFAYQNGVNKKIGEADVNTLNLKKVYVLTSHATASASELTITCLKPYIDVHTIGETTYGKFVFSVSLFDSPDNSIEHINKKHNWAMQPILGAYKNAKKEDYYEGLVPNTKINTEAFGEFGDESKDVALAKALELISGTSSRIKSTMAPYELKTLKINTNTEKPFGTELYVPDFKK</sequence>
<dbReference type="InterPro" id="IPR029045">
    <property type="entry name" value="ClpP/crotonase-like_dom_sf"/>
</dbReference>
<dbReference type="InterPro" id="IPR001478">
    <property type="entry name" value="PDZ"/>
</dbReference>
<dbReference type="KEGG" id="orh:Ornrh_1241"/>
<dbReference type="Proteomes" id="UP000006051">
    <property type="component" value="Chromosome"/>
</dbReference>
<dbReference type="HOGENOM" id="CLU_031949_0_1_10"/>
<dbReference type="GO" id="GO:0030288">
    <property type="term" value="C:outer membrane-bounded periplasmic space"/>
    <property type="evidence" value="ECO:0007669"/>
    <property type="project" value="TreeGrafter"/>
</dbReference>
<dbReference type="Gene3D" id="2.30.42.10">
    <property type="match status" value="1"/>
</dbReference>
<dbReference type="GO" id="GO:0004175">
    <property type="term" value="F:endopeptidase activity"/>
    <property type="evidence" value="ECO:0007669"/>
    <property type="project" value="TreeGrafter"/>
</dbReference>
<name>I4A0E0_ORNRL</name>
<dbReference type="PROSITE" id="PS50106">
    <property type="entry name" value="PDZ"/>
    <property type="match status" value="1"/>
</dbReference>
<protein>
    <submittedName>
        <fullName evidence="3">Periplasmic protease</fullName>
    </submittedName>
</protein>
<accession>I4A0E0</accession>
<evidence type="ECO:0000313" key="4">
    <source>
        <dbReference type="Proteomes" id="UP000006051"/>
    </source>
</evidence>
<dbReference type="InterPro" id="IPR005151">
    <property type="entry name" value="Tail-specific_protease"/>
</dbReference>
<dbReference type="EMBL" id="CP003283">
    <property type="protein sequence ID" value="AFL97424.1"/>
    <property type="molecule type" value="Genomic_DNA"/>
</dbReference>
<dbReference type="AlphaFoldDB" id="I4A0E0"/>
<dbReference type="GeneID" id="97257904"/>
<proteinExistence type="predicted"/>
<evidence type="ECO:0000259" key="2">
    <source>
        <dbReference type="PROSITE" id="PS50106"/>
    </source>
</evidence>
<dbReference type="SUPFAM" id="SSF50156">
    <property type="entry name" value="PDZ domain-like"/>
    <property type="match status" value="1"/>
</dbReference>
<feature type="domain" description="PDZ" evidence="2">
    <location>
        <begin position="121"/>
        <end position="171"/>
    </location>
</feature>
<gene>
    <name evidence="3" type="ordered locus">Ornrh_1241</name>
</gene>
<dbReference type="eggNOG" id="COG0793">
    <property type="taxonomic scope" value="Bacteria"/>
</dbReference>
<dbReference type="GO" id="GO:0008236">
    <property type="term" value="F:serine-type peptidase activity"/>
    <property type="evidence" value="ECO:0007669"/>
    <property type="project" value="InterPro"/>
</dbReference>